<keyword evidence="5" id="KW-0443">Lipid metabolism</keyword>
<evidence type="ECO:0000259" key="9">
    <source>
        <dbReference type="Pfam" id="PF04083"/>
    </source>
</evidence>
<dbReference type="InterPro" id="IPR029058">
    <property type="entry name" value="AB_hydrolase_fold"/>
</dbReference>
<keyword evidence="4 7" id="KW-0442">Lipid degradation</keyword>
<dbReference type="Pfam" id="PF04083">
    <property type="entry name" value="Abhydro_lipase"/>
    <property type="match status" value="1"/>
</dbReference>
<dbReference type="OrthoDB" id="9974421at2759"/>
<organism evidence="10 11">
    <name type="scientific">Chironomus riparius</name>
    <dbReference type="NCBI Taxonomy" id="315576"/>
    <lineage>
        <taxon>Eukaryota</taxon>
        <taxon>Metazoa</taxon>
        <taxon>Ecdysozoa</taxon>
        <taxon>Arthropoda</taxon>
        <taxon>Hexapoda</taxon>
        <taxon>Insecta</taxon>
        <taxon>Pterygota</taxon>
        <taxon>Neoptera</taxon>
        <taxon>Endopterygota</taxon>
        <taxon>Diptera</taxon>
        <taxon>Nematocera</taxon>
        <taxon>Chironomoidea</taxon>
        <taxon>Chironomidae</taxon>
        <taxon>Chironominae</taxon>
        <taxon>Chironomus</taxon>
    </lineage>
</organism>
<evidence type="ECO:0000313" key="11">
    <source>
        <dbReference type="Proteomes" id="UP001153620"/>
    </source>
</evidence>
<dbReference type="Gene3D" id="3.40.50.1820">
    <property type="entry name" value="alpha/beta hydrolase"/>
    <property type="match status" value="1"/>
</dbReference>
<dbReference type="SUPFAM" id="SSF53474">
    <property type="entry name" value="alpha/beta-Hydrolases"/>
    <property type="match status" value="1"/>
</dbReference>
<evidence type="ECO:0000256" key="8">
    <source>
        <dbReference type="SAM" id="SignalP"/>
    </source>
</evidence>
<accession>A0A9N9WLC8</accession>
<comment type="similarity">
    <text evidence="1 7">Belongs to the AB hydrolase superfamily. Lipase family.</text>
</comment>
<feature type="domain" description="Partial AB-hydrolase lipase" evidence="9">
    <location>
        <begin position="34"/>
        <end position="89"/>
    </location>
</feature>
<evidence type="ECO:0000313" key="10">
    <source>
        <dbReference type="EMBL" id="CAG9797853.1"/>
    </source>
</evidence>
<evidence type="ECO:0000256" key="2">
    <source>
        <dbReference type="ARBA" id="ARBA00022729"/>
    </source>
</evidence>
<dbReference type="AlphaFoldDB" id="A0A9N9WLC8"/>
<dbReference type="InterPro" id="IPR006693">
    <property type="entry name" value="AB_hydrolase_lipase"/>
</dbReference>
<dbReference type="GO" id="GO:0016042">
    <property type="term" value="P:lipid catabolic process"/>
    <property type="evidence" value="ECO:0007669"/>
    <property type="project" value="UniProtKB-KW"/>
</dbReference>
<evidence type="ECO:0000256" key="6">
    <source>
        <dbReference type="ARBA" id="ARBA00023180"/>
    </source>
</evidence>
<keyword evidence="2 8" id="KW-0732">Signal</keyword>
<evidence type="ECO:0000256" key="7">
    <source>
        <dbReference type="PIRNR" id="PIRNR000862"/>
    </source>
</evidence>
<dbReference type="PIRSF" id="PIRSF000862">
    <property type="entry name" value="Steryl_ester_lip"/>
    <property type="match status" value="1"/>
</dbReference>
<gene>
    <name evidence="10" type="ORF">CHIRRI_LOCUS839</name>
</gene>
<keyword evidence="6" id="KW-0325">Glycoprotein</keyword>
<dbReference type="FunFam" id="3.40.50.1820:FF:000057">
    <property type="entry name" value="Lipase"/>
    <property type="match status" value="1"/>
</dbReference>
<dbReference type="GO" id="GO:0016788">
    <property type="term" value="F:hydrolase activity, acting on ester bonds"/>
    <property type="evidence" value="ECO:0007669"/>
    <property type="project" value="InterPro"/>
</dbReference>
<dbReference type="Proteomes" id="UP001153620">
    <property type="component" value="Chromosome 1"/>
</dbReference>
<evidence type="ECO:0000256" key="5">
    <source>
        <dbReference type="ARBA" id="ARBA00023098"/>
    </source>
</evidence>
<name>A0A9N9WLC8_9DIPT</name>
<proteinExistence type="inferred from homology"/>
<dbReference type="EMBL" id="OU895877">
    <property type="protein sequence ID" value="CAG9797853.1"/>
    <property type="molecule type" value="Genomic_DNA"/>
</dbReference>
<feature type="chain" id="PRO_5040473276" description="Lipase" evidence="8">
    <location>
        <begin position="21"/>
        <end position="396"/>
    </location>
</feature>
<reference evidence="10" key="2">
    <citation type="submission" date="2022-10" db="EMBL/GenBank/DDBJ databases">
        <authorList>
            <consortium name="ENA_rothamsted_submissions"/>
            <consortium name="culmorum"/>
            <person name="King R."/>
        </authorList>
    </citation>
    <scope>NUCLEOTIDE SEQUENCE</scope>
</reference>
<feature type="signal peptide" evidence="8">
    <location>
        <begin position="1"/>
        <end position="20"/>
    </location>
</feature>
<evidence type="ECO:0000256" key="3">
    <source>
        <dbReference type="ARBA" id="ARBA00022801"/>
    </source>
</evidence>
<keyword evidence="11" id="KW-1185">Reference proteome</keyword>
<reference evidence="10" key="1">
    <citation type="submission" date="2022-01" db="EMBL/GenBank/DDBJ databases">
        <authorList>
            <person name="King R."/>
        </authorList>
    </citation>
    <scope>NUCLEOTIDE SEQUENCE</scope>
</reference>
<protein>
    <recommendedName>
        <fullName evidence="7">Lipase</fullName>
    </recommendedName>
</protein>
<dbReference type="PANTHER" id="PTHR11005">
    <property type="entry name" value="LYSOSOMAL ACID LIPASE-RELATED"/>
    <property type="match status" value="1"/>
</dbReference>
<evidence type="ECO:0000256" key="4">
    <source>
        <dbReference type="ARBA" id="ARBA00022963"/>
    </source>
</evidence>
<evidence type="ECO:0000256" key="1">
    <source>
        <dbReference type="ARBA" id="ARBA00010701"/>
    </source>
</evidence>
<keyword evidence="3 7" id="KW-0378">Hydrolase</keyword>
<sequence>MSIKMLKLFIILMTLSTVNCQSGLMTGRQDSVINLISLAGYENELHKVETEDGYLLKLHRIFPKQNRPRRGPVLLIHGFLGTSADFVITGPNIALAYQLANQGYHVFLGNVRGSKFSMKHKILDPLSREFWRFSFDEIGQQDLPAFINYILFLTEKPAVFYVGHNQGATALLTLLSMRPSYNKKIIQAHFLAPIAFMDYPHPILSFGANEYIESSKILRNYNFFSMIDFTKLVVDNYCASTIPGGLKYCIKLWEFLFGRNREETEIDPKVLLDVPNFVSPTASVRQFLHFLQIYQSGKFQSYQGRNKAREYVLTNVQVPVYIYHAQEDLMVSRLDVERLRNVLAPVVKFYRLIPNFNHYDLLLSRNGKEVLYNEISRAMTNDGLDFVGYVSNLFGG</sequence>
<dbReference type="InterPro" id="IPR025483">
    <property type="entry name" value="Lipase_euk"/>
</dbReference>